<evidence type="ECO:0000256" key="7">
    <source>
        <dbReference type="ARBA" id="ARBA00022932"/>
    </source>
</evidence>
<dbReference type="InterPro" id="IPR046938">
    <property type="entry name" value="DNA_clamp_sf"/>
</dbReference>
<feature type="domain" description="DNA polymerase III beta sliding clamp central" evidence="10">
    <location>
        <begin position="128"/>
        <end position="247"/>
    </location>
</feature>
<organism evidence="12">
    <name type="scientific">marine metagenome</name>
    <dbReference type="NCBI Taxonomy" id="408172"/>
    <lineage>
        <taxon>unclassified sequences</taxon>
        <taxon>metagenomes</taxon>
        <taxon>ecological metagenomes</taxon>
    </lineage>
</organism>
<evidence type="ECO:0000259" key="9">
    <source>
        <dbReference type="Pfam" id="PF00712"/>
    </source>
</evidence>
<name>A0A381WVS9_9ZZZZ</name>
<proteinExistence type="inferred from homology"/>
<comment type="similarity">
    <text evidence="2">Belongs to the beta sliding clamp family.</text>
</comment>
<dbReference type="GO" id="GO:0009360">
    <property type="term" value="C:DNA polymerase III complex"/>
    <property type="evidence" value="ECO:0007669"/>
    <property type="project" value="InterPro"/>
</dbReference>
<dbReference type="InterPro" id="IPR022637">
    <property type="entry name" value="DNA_polIII_beta_cen"/>
</dbReference>
<feature type="non-terminal residue" evidence="12">
    <location>
        <position position="334"/>
    </location>
</feature>
<keyword evidence="4" id="KW-0808">Transferase</keyword>
<dbReference type="AlphaFoldDB" id="A0A381WVS9"/>
<protein>
    <recommendedName>
        <fullName evidence="13">DNA polymerase III beta sliding clamp central domain-containing protein</fullName>
    </recommendedName>
</protein>
<dbReference type="Pfam" id="PF02767">
    <property type="entry name" value="DNA_pol3_beta_2"/>
    <property type="match status" value="1"/>
</dbReference>
<dbReference type="GO" id="GO:0008408">
    <property type="term" value="F:3'-5' exonuclease activity"/>
    <property type="evidence" value="ECO:0007669"/>
    <property type="project" value="InterPro"/>
</dbReference>
<evidence type="ECO:0000256" key="2">
    <source>
        <dbReference type="ARBA" id="ARBA00010752"/>
    </source>
</evidence>
<dbReference type="EMBL" id="UINC01013032">
    <property type="protein sequence ID" value="SVA56550.1"/>
    <property type="molecule type" value="Genomic_DNA"/>
</dbReference>
<dbReference type="GO" id="GO:0003677">
    <property type="term" value="F:DNA binding"/>
    <property type="evidence" value="ECO:0007669"/>
    <property type="project" value="UniProtKB-KW"/>
</dbReference>
<dbReference type="CDD" id="cd00140">
    <property type="entry name" value="beta_clamp"/>
    <property type="match status" value="1"/>
</dbReference>
<evidence type="ECO:0000313" key="12">
    <source>
        <dbReference type="EMBL" id="SVA56550.1"/>
    </source>
</evidence>
<dbReference type="InterPro" id="IPR022634">
    <property type="entry name" value="DNA_polIII_beta_N"/>
</dbReference>
<dbReference type="SUPFAM" id="SSF55979">
    <property type="entry name" value="DNA clamp"/>
    <property type="match status" value="3"/>
</dbReference>
<keyword evidence="7" id="KW-0239">DNA-directed DNA polymerase</keyword>
<evidence type="ECO:0000259" key="10">
    <source>
        <dbReference type="Pfam" id="PF02767"/>
    </source>
</evidence>
<dbReference type="PIRSF" id="PIRSF000804">
    <property type="entry name" value="DNA_pol_III_b"/>
    <property type="match status" value="1"/>
</dbReference>
<feature type="domain" description="DNA polymerase III beta sliding clamp C-terminal" evidence="11">
    <location>
        <begin position="251"/>
        <end position="333"/>
    </location>
</feature>
<dbReference type="Gene3D" id="3.70.10.10">
    <property type="match status" value="1"/>
</dbReference>
<dbReference type="PANTHER" id="PTHR30478">
    <property type="entry name" value="DNA POLYMERASE III SUBUNIT BETA"/>
    <property type="match status" value="1"/>
</dbReference>
<keyword evidence="6" id="KW-0235">DNA replication</keyword>
<keyword evidence="5" id="KW-0548">Nucleotidyltransferase</keyword>
<evidence type="ECO:0008006" key="13">
    <source>
        <dbReference type="Google" id="ProtNLM"/>
    </source>
</evidence>
<dbReference type="InterPro" id="IPR022635">
    <property type="entry name" value="DNA_polIII_beta_C"/>
</dbReference>
<feature type="domain" description="DNA polymerase III beta sliding clamp N-terminal" evidence="9">
    <location>
        <begin position="1"/>
        <end position="118"/>
    </location>
</feature>
<sequence length="334" mass="36773">MDLVVKKVDFLRELQIFQGIVERKNTIPILANVLLTAEKGGIQLLATDLEVALESHCEASVSKPGTITIPAKKTYEIVKALPNADIRIRDDKGSVKLSADRFESRIQALPKEDFPKIPNPSGKGGASLPGETLRNMIAKTQFAITSDDTRYFLNGALFVLEADQMSLVATDGHRLAVVSAKRVKGKGTKGKKGDNAKAILPKKTLGELKTLLGESNSTVEYEQGENHLFFTVGSRVLTSRMIDAQFPSYERVIPKNNDKTIEFERDRLTSAVKRVALMSNERSRAIKLQMKNGTVEITSNSPDFGDAREQLSVAYSGDTVEICFNAHYLLDFLG</sequence>
<keyword evidence="8" id="KW-0238">DNA-binding</keyword>
<evidence type="ECO:0000256" key="5">
    <source>
        <dbReference type="ARBA" id="ARBA00022695"/>
    </source>
</evidence>
<dbReference type="GO" id="GO:0005737">
    <property type="term" value="C:cytoplasm"/>
    <property type="evidence" value="ECO:0007669"/>
    <property type="project" value="UniProtKB-SubCell"/>
</dbReference>
<dbReference type="PANTHER" id="PTHR30478:SF0">
    <property type="entry name" value="BETA SLIDING CLAMP"/>
    <property type="match status" value="1"/>
</dbReference>
<dbReference type="InterPro" id="IPR001001">
    <property type="entry name" value="DNA_polIII_beta"/>
</dbReference>
<dbReference type="GO" id="GO:0006271">
    <property type="term" value="P:DNA strand elongation involved in DNA replication"/>
    <property type="evidence" value="ECO:0007669"/>
    <property type="project" value="TreeGrafter"/>
</dbReference>
<gene>
    <name evidence="12" type="ORF">METZ01_LOCUS109404</name>
</gene>
<evidence type="ECO:0000259" key="11">
    <source>
        <dbReference type="Pfam" id="PF02768"/>
    </source>
</evidence>
<dbReference type="SMART" id="SM00480">
    <property type="entry name" value="POL3Bc"/>
    <property type="match status" value="1"/>
</dbReference>
<accession>A0A381WVS9</accession>
<evidence type="ECO:0000256" key="1">
    <source>
        <dbReference type="ARBA" id="ARBA00004496"/>
    </source>
</evidence>
<dbReference type="NCBIfam" id="TIGR00663">
    <property type="entry name" value="dnan"/>
    <property type="match status" value="1"/>
</dbReference>
<evidence type="ECO:0000256" key="6">
    <source>
        <dbReference type="ARBA" id="ARBA00022705"/>
    </source>
</evidence>
<dbReference type="Gene3D" id="3.10.150.10">
    <property type="entry name" value="DNA Polymerase III, subunit A, domain 2"/>
    <property type="match status" value="1"/>
</dbReference>
<dbReference type="Pfam" id="PF00712">
    <property type="entry name" value="DNA_pol3_beta"/>
    <property type="match status" value="1"/>
</dbReference>
<reference evidence="12" key="1">
    <citation type="submission" date="2018-05" db="EMBL/GenBank/DDBJ databases">
        <authorList>
            <person name="Lanie J.A."/>
            <person name="Ng W.-L."/>
            <person name="Kazmierczak K.M."/>
            <person name="Andrzejewski T.M."/>
            <person name="Davidsen T.M."/>
            <person name="Wayne K.J."/>
            <person name="Tettelin H."/>
            <person name="Glass J.I."/>
            <person name="Rusch D."/>
            <person name="Podicherti R."/>
            <person name="Tsui H.-C.T."/>
            <person name="Winkler M.E."/>
        </authorList>
    </citation>
    <scope>NUCLEOTIDE SEQUENCE</scope>
</reference>
<evidence type="ECO:0000256" key="3">
    <source>
        <dbReference type="ARBA" id="ARBA00022490"/>
    </source>
</evidence>
<dbReference type="Pfam" id="PF02768">
    <property type="entry name" value="DNA_pol3_beta_3"/>
    <property type="match status" value="1"/>
</dbReference>
<evidence type="ECO:0000256" key="4">
    <source>
        <dbReference type="ARBA" id="ARBA00022679"/>
    </source>
</evidence>
<dbReference type="GO" id="GO:0003887">
    <property type="term" value="F:DNA-directed DNA polymerase activity"/>
    <property type="evidence" value="ECO:0007669"/>
    <property type="project" value="UniProtKB-KW"/>
</dbReference>
<keyword evidence="3" id="KW-0963">Cytoplasm</keyword>
<comment type="subcellular location">
    <subcellularLocation>
        <location evidence="1">Cytoplasm</location>
    </subcellularLocation>
</comment>
<evidence type="ECO:0000256" key="8">
    <source>
        <dbReference type="ARBA" id="ARBA00023125"/>
    </source>
</evidence>